<name>A0A4Z0XZ39_9PEZI</name>
<feature type="compositionally biased region" description="Basic residues" evidence="1">
    <location>
        <begin position="107"/>
        <end position="120"/>
    </location>
</feature>
<keyword evidence="3" id="KW-1185">Reference proteome</keyword>
<organism evidence="2 3">
    <name type="scientific">Xylaria hypoxylon</name>
    <dbReference type="NCBI Taxonomy" id="37992"/>
    <lineage>
        <taxon>Eukaryota</taxon>
        <taxon>Fungi</taxon>
        <taxon>Dikarya</taxon>
        <taxon>Ascomycota</taxon>
        <taxon>Pezizomycotina</taxon>
        <taxon>Sordariomycetes</taxon>
        <taxon>Xylariomycetidae</taxon>
        <taxon>Xylariales</taxon>
        <taxon>Xylariaceae</taxon>
        <taxon>Xylaria</taxon>
    </lineage>
</organism>
<sequence length="168" mass="18286">MADATAKKWSEEEKNQFLMQAIAQMHTRGGSIDLNMFSIPNRTPKALSHLWAKIRKDNIAYVEEFVAKGNAAGATPTRSTPGGRKRTAQVADFKEGDDDEAPVTPVKRPRKTPAKPRAKAKPAPVIPAADEDELSAEVMPQPNPMLDLLNFEPSGFHYSAGGFGADEI</sequence>
<evidence type="ECO:0000313" key="3">
    <source>
        <dbReference type="Proteomes" id="UP000297716"/>
    </source>
</evidence>
<evidence type="ECO:0008006" key="4">
    <source>
        <dbReference type="Google" id="ProtNLM"/>
    </source>
</evidence>
<dbReference type="EMBL" id="SKBN01000485">
    <property type="protein sequence ID" value="TGJ76839.1"/>
    <property type="molecule type" value="Genomic_DNA"/>
</dbReference>
<proteinExistence type="predicted"/>
<dbReference type="OrthoDB" id="4848529at2759"/>
<gene>
    <name evidence="2" type="ORF">E0Z10_g10801</name>
</gene>
<protein>
    <recommendedName>
        <fullName evidence="4">Myb-like domain-containing protein</fullName>
    </recommendedName>
</protein>
<dbReference type="AlphaFoldDB" id="A0A4Z0XZ39"/>
<accession>A0A4Z0XZ39</accession>
<comment type="caution">
    <text evidence="2">The sequence shown here is derived from an EMBL/GenBank/DDBJ whole genome shotgun (WGS) entry which is preliminary data.</text>
</comment>
<evidence type="ECO:0000313" key="2">
    <source>
        <dbReference type="EMBL" id="TGJ76839.1"/>
    </source>
</evidence>
<reference evidence="2 3" key="1">
    <citation type="submission" date="2019-03" db="EMBL/GenBank/DDBJ databases">
        <title>Draft genome sequence of Xylaria hypoxylon DSM 108379, a ubiquitous saprotrophic-parasitic fungi on hardwood.</title>
        <authorList>
            <person name="Buettner E."/>
            <person name="Leonhardt S."/>
            <person name="Gebauer A.M."/>
            <person name="Liers C."/>
            <person name="Hofrichter M."/>
            <person name="Kellner H."/>
        </authorList>
    </citation>
    <scope>NUCLEOTIDE SEQUENCE [LARGE SCALE GENOMIC DNA]</scope>
    <source>
        <strain evidence="2 3">DSM 108379</strain>
    </source>
</reference>
<feature type="region of interest" description="Disordered" evidence="1">
    <location>
        <begin position="70"/>
        <end position="134"/>
    </location>
</feature>
<evidence type="ECO:0000256" key="1">
    <source>
        <dbReference type="SAM" id="MobiDB-lite"/>
    </source>
</evidence>
<dbReference type="Proteomes" id="UP000297716">
    <property type="component" value="Unassembled WGS sequence"/>
</dbReference>